<reference evidence="6" key="1">
    <citation type="submission" date="2018-05" db="EMBL/GenBank/DDBJ databases">
        <authorList>
            <person name="Lanie J.A."/>
            <person name="Ng W.-L."/>
            <person name="Kazmierczak K.M."/>
            <person name="Andrzejewski T.M."/>
            <person name="Davidsen T.M."/>
            <person name="Wayne K.J."/>
            <person name="Tettelin H."/>
            <person name="Glass J.I."/>
            <person name="Rusch D."/>
            <person name="Podicherti R."/>
            <person name="Tsui H.-C.T."/>
            <person name="Winkler M.E."/>
        </authorList>
    </citation>
    <scope>NUCLEOTIDE SEQUENCE</scope>
</reference>
<dbReference type="InterPro" id="IPR015422">
    <property type="entry name" value="PyrdxlP-dep_Trfase_small"/>
</dbReference>
<dbReference type="InterPro" id="IPR004839">
    <property type="entry name" value="Aminotransferase_I/II_large"/>
</dbReference>
<accession>A0A382ZC71</accession>
<dbReference type="PANTHER" id="PTHR42885:SF2">
    <property type="entry name" value="HISTIDINOL-PHOSPHATE AMINOTRANSFERASE"/>
    <property type="match status" value="1"/>
</dbReference>
<sequence length="238" mass="25511">VDPGLPLTDIVKKLPPVVPFVGPEALERRNGRPLQVRIGANESVFGASPVVTAVIREAIEDIWMYNDPEAHDLRAALAAHHGVSAAELHVGAGIDEILGDLVRIFAKPGDAIVTSLGSYPTFNYHVSGYGATLVEVPYVQDHTDLPGLARAAQAQRARIVYLANPDNPMGTWRAATEVLDLLDRLPGDCMLVLDEAYADFAPAAAIPSMDTTQRRLVRTRTFSKAHGMAGARVGYAVA</sequence>
<evidence type="ECO:0000256" key="4">
    <source>
        <dbReference type="ARBA" id="ARBA00022898"/>
    </source>
</evidence>
<feature type="non-terminal residue" evidence="6">
    <location>
        <position position="238"/>
    </location>
</feature>
<evidence type="ECO:0000256" key="3">
    <source>
        <dbReference type="ARBA" id="ARBA00022679"/>
    </source>
</evidence>
<comment type="cofactor">
    <cofactor evidence="1">
        <name>pyridoxal 5'-phosphate</name>
        <dbReference type="ChEBI" id="CHEBI:597326"/>
    </cofactor>
</comment>
<keyword evidence="2" id="KW-0032">Aminotransferase</keyword>
<dbReference type="SUPFAM" id="SSF53383">
    <property type="entry name" value="PLP-dependent transferases"/>
    <property type="match status" value="1"/>
</dbReference>
<dbReference type="Pfam" id="PF00155">
    <property type="entry name" value="Aminotran_1_2"/>
    <property type="match status" value="1"/>
</dbReference>
<dbReference type="EMBL" id="UINC01182726">
    <property type="protein sequence ID" value="SVD93101.1"/>
    <property type="molecule type" value="Genomic_DNA"/>
</dbReference>
<evidence type="ECO:0000313" key="6">
    <source>
        <dbReference type="EMBL" id="SVD93101.1"/>
    </source>
</evidence>
<gene>
    <name evidence="6" type="ORF">METZ01_LOCUS445955</name>
</gene>
<keyword evidence="4" id="KW-0663">Pyridoxal phosphate</keyword>
<dbReference type="CDD" id="cd00609">
    <property type="entry name" value="AAT_like"/>
    <property type="match status" value="1"/>
</dbReference>
<feature type="domain" description="Aminotransferase class I/classII large" evidence="5">
    <location>
        <begin position="38"/>
        <end position="238"/>
    </location>
</feature>
<protein>
    <recommendedName>
        <fullName evidence="5">Aminotransferase class I/classII large domain-containing protein</fullName>
    </recommendedName>
</protein>
<feature type="non-terminal residue" evidence="6">
    <location>
        <position position="1"/>
    </location>
</feature>
<dbReference type="GO" id="GO:0008483">
    <property type="term" value="F:transaminase activity"/>
    <property type="evidence" value="ECO:0007669"/>
    <property type="project" value="UniProtKB-KW"/>
</dbReference>
<dbReference type="GO" id="GO:0030170">
    <property type="term" value="F:pyridoxal phosphate binding"/>
    <property type="evidence" value="ECO:0007669"/>
    <property type="project" value="InterPro"/>
</dbReference>
<proteinExistence type="predicted"/>
<evidence type="ECO:0000256" key="2">
    <source>
        <dbReference type="ARBA" id="ARBA00022576"/>
    </source>
</evidence>
<keyword evidence="3" id="KW-0808">Transferase</keyword>
<evidence type="ECO:0000259" key="5">
    <source>
        <dbReference type="Pfam" id="PF00155"/>
    </source>
</evidence>
<dbReference type="Gene3D" id="3.40.640.10">
    <property type="entry name" value="Type I PLP-dependent aspartate aminotransferase-like (Major domain)"/>
    <property type="match status" value="1"/>
</dbReference>
<dbReference type="PANTHER" id="PTHR42885">
    <property type="entry name" value="HISTIDINOL-PHOSPHATE AMINOTRANSFERASE-RELATED"/>
    <property type="match status" value="1"/>
</dbReference>
<evidence type="ECO:0000256" key="1">
    <source>
        <dbReference type="ARBA" id="ARBA00001933"/>
    </source>
</evidence>
<dbReference type="Gene3D" id="3.90.1150.10">
    <property type="entry name" value="Aspartate Aminotransferase, domain 1"/>
    <property type="match status" value="1"/>
</dbReference>
<name>A0A382ZC71_9ZZZZ</name>
<organism evidence="6">
    <name type="scientific">marine metagenome</name>
    <dbReference type="NCBI Taxonomy" id="408172"/>
    <lineage>
        <taxon>unclassified sequences</taxon>
        <taxon>metagenomes</taxon>
        <taxon>ecological metagenomes</taxon>
    </lineage>
</organism>
<dbReference type="AlphaFoldDB" id="A0A382ZC71"/>
<dbReference type="InterPro" id="IPR015421">
    <property type="entry name" value="PyrdxlP-dep_Trfase_major"/>
</dbReference>
<dbReference type="InterPro" id="IPR015424">
    <property type="entry name" value="PyrdxlP-dep_Trfase"/>
</dbReference>